<dbReference type="Pfam" id="PF19301">
    <property type="entry name" value="LigXa_C"/>
    <property type="match status" value="2"/>
</dbReference>
<evidence type="ECO:0000256" key="4">
    <source>
        <dbReference type="ARBA" id="ARBA00023004"/>
    </source>
</evidence>
<dbReference type="PROSITE" id="PS00570">
    <property type="entry name" value="RING_HYDROXYL_ALPHA"/>
    <property type="match status" value="1"/>
</dbReference>
<evidence type="ECO:0000313" key="8">
    <source>
        <dbReference type="Proteomes" id="UP000266327"/>
    </source>
</evidence>
<dbReference type="EMBL" id="QYUQ01000002">
    <property type="protein sequence ID" value="RJG03106.1"/>
    <property type="molecule type" value="Genomic_DNA"/>
</dbReference>
<dbReference type="GO" id="GO:0016491">
    <property type="term" value="F:oxidoreductase activity"/>
    <property type="evidence" value="ECO:0007669"/>
    <property type="project" value="UniProtKB-KW"/>
</dbReference>
<comment type="caution">
    <text evidence="7">The sequence shown here is derived from an EMBL/GenBank/DDBJ whole genome shotgun (WGS) entry which is preliminary data.</text>
</comment>
<dbReference type="Proteomes" id="UP000266327">
    <property type="component" value="Unassembled WGS sequence"/>
</dbReference>
<dbReference type="SUPFAM" id="SSF55961">
    <property type="entry name" value="Bet v1-like"/>
    <property type="match status" value="1"/>
</dbReference>
<organism evidence="7 8">
    <name type="scientific">Noviherbaspirillum sedimenti</name>
    <dbReference type="NCBI Taxonomy" id="2320865"/>
    <lineage>
        <taxon>Bacteria</taxon>
        <taxon>Pseudomonadati</taxon>
        <taxon>Pseudomonadota</taxon>
        <taxon>Betaproteobacteria</taxon>
        <taxon>Burkholderiales</taxon>
        <taxon>Oxalobacteraceae</taxon>
        <taxon>Noviherbaspirillum</taxon>
    </lineage>
</organism>
<reference evidence="8" key="1">
    <citation type="submission" date="2018-09" db="EMBL/GenBank/DDBJ databases">
        <authorList>
            <person name="Zhu H."/>
        </authorList>
    </citation>
    <scope>NUCLEOTIDE SEQUENCE [LARGE SCALE GENOMIC DNA]</scope>
    <source>
        <strain evidence="8">K1S02-23</strain>
    </source>
</reference>
<dbReference type="InterPro" id="IPR017941">
    <property type="entry name" value="Rieske_2Fe-2S"/>
</dbReference>
<dbReference type="SUPFAM" id="SSF50022">
    <property type="entry name" value="ISP domain"/>
    <property type="match status" value="1"/>
</dbReference>
<dbReference type="InterPro" id="IPR050584">
    <property type="entry name" value="Cholesterol_7-desaturase"/>
</dbReference>
<dbReference type="InterPro" id="IPR036922">
    <property type="entry name" value="Rieske_2Fe-2S_sf"/>
</dbReference>
<keyword evidence="3" id="KW-0560">Oxidoreductase</keyword>
<sequence length="430" mass="48205">MGELFRRFWLPAVMASELAAEGAPVRLRILCEDLIAFRNSEGKVGIIDAYCAHRGAPLFFGRNEEGGVRCVYHGWKFAINGACLEIPNVAGDDTAQAQMRARAQLRAYQAHEANGVVWIYMGPVDKMPPFPKFDYANASAGHAYSARWMQRTNWLQGLEGEIDSSHISWLHKDFDPENSIQKMAGSQTSSDQAPVLELRETVSGYTYGARRNLDNEFFWRQSHWVAPMFSFIPHAPGAFASFGGRAWTPIDDNHVTVFTFGFRVDRPFSEQELATYESGALFPPEMNPGRYTLPDGYVIDTFLPTANKENDYGIDRQVQKDKNFSGIWGVHDQDRALAENSRKIGMGDPGILDRSHENLVSSDKAVVTARRSLVRMVEALQQGKEPDFLRNPGSFQVRAISKICSIGDFDQFIGEFGKEACVRLREGGEK</sequence>
<protein>
    <recommendedName>
        <fullName evidence="6">Rieske domain-containing protein</fullName>
    </recommendedName>
</protein>
<evidence type="ECO:0000256" key="2">
    <source>
        <dbReference type="ARBA" id="ARBA00022723"/>
    </source>
</evidence>
<proteinExistence type="predicted"/>
<dbReference type="Pfam" id="PF00355">
    <property type="entry name" value="Rieske"/>
    <property type="match status" value="1"/>
</dbReference>
<gene>
    <name evidence="7" type="ORF">D3878_17215</name>
</gene>
<keyword evidence="2" id="KW-0479">Metal-binding</keyword>
<dbReference type="InterPro" id="IPR045623">
    <property type="entry name" value="LigXa_C"/>
</dbReference>
<accession>A0A3A3GLF8</accession>
<keyword evidence="8" id="KW-1185">Reference proteome</keyword>
<evidence type="ECO:0000256" key="1">
    <source>
        <dbReference type="ARBA" id="ARBA00022714"/>
    </source>
</evidence>
<keyword evidence="4" id="KW-0408">Iron</keyword>
<dbReference type="GO" id="GO:0051537">
    <property type="term" value="F:2 iron, 2 sulfur cluster binding"/>
    <property type="evidence" value="ECO:0007669"/>
    <property type="project" value="UniProtKB-KW"/>
</dbReference>
<dbReference type="PANTHER" id="PTHR21266">
    <property type="entry name" value="IRON-SULFUR DOMAIN CONTAINING PROTEIN"/>
    <property type="match status" value="1"/>
</dbReference>
<feature type="domain" description="Rieske" evidence="6">
    <location>
        <begin position="11"/>
        <end position="119"/>
    </location>
</feature>
<dbReference type="AlphaFoldDB" id="A0A3A3GLF8"/>
<dbReference type="InterPro" id="IPR015881">
    <property type="entry name" value="ARHD_Rieske_2Fe_2S"/>
</dbReference>
<evidence type="ECO:0000256" key="3">
    <source>
        <dbReference type="ARBA" id="ARBA00023002"/>
    </source>
</evidence>
<evidence type="ECO:0000256" key="5">
    <source>
        <dbReference type="ARBA" id="ARBA00023014"/>
    </source>
</evidence>
<dbReference type="PANTHER" id="PTHR21266:SF59">
    <property type="entry name" value="BLR4922 PROTEIN"/>
    <property type="match status" value="1"/>
</dbReference>
<keyword evidence="5" id="KW-0411">Iron-sulfur</keyword>
<dbReference type="PROSITE" id="PS51296">
    <property type="entry name" value="RIESKE"/>
    <property type="match status" value="1"/>
</dbReference>
<dbReference type="Gene3D" id="2.102.10.10">
    <property type="entry name" value="Rieske [2Fe-2S] iron-sulphur domain"/>
    <property type="match status" value="1"/>
</dbReference>
<name>A0A3A3GLF8_9BURK</name>
<keyword evidence="1" id="KW-0001">2Fe-2S</keyword>
<dbReference type="GO" id="GO:0005506">
    <property type="term" value="F:iron ion binding"/>
    <property type="evidence" value="ECO:0007669"/>
    <property type="project" value="InterPro"/>
</dbReference>
<evidence type="ECO:0000313" key="7">
    <source>
        <dbReference type="EMBL" id="RJG03106.1"/>
    </source>
</evidence>
<evidence type="ECO:0000259" key="6">
    <source>
        <dbReference type="PROSITE" id="PS51296"/>
    </source>
</evidence>
<dbReference type="CDD" id="cd03479">
    <property type="entry name" value="Rieske_RO_Alpha_PhDO_like"/>
    <property type="match status" value="1"/>
</dbReference>